<dbReference type="InterPro" id="IPR050979">
    <property type="entry name" value="LD-transpeptidase"/>
</dbReference>
<dbReference type="GO" id="GO:0008360">
    <property type="term" value="P:regulation of cell shape"/>
    <property type="evidence" value="ECO:0007669"/>
    <property type="project" value="UniProtKB-UniRule"/>
</dbReference>
<dbReference type="GO" id="GO:0005576">
    <property type="term" value="C:extracellular region"/>
    <property type="evidence" value="ECO:0007669"/>
    <property type="project" value="TreeGrafter"/>
</dbReference>
<keyword evidence="8 9" id="KW-0961">Cell wall biogenesis/degradation</keyword>
<keyword evidence="6 9" id="KW-0133">Cell shape</keyword>
<dbReference type="InterPro" id="IPR005490">
    <property type="entry name" value="LD_TPept_cat_dom"/>
</dbReference>
<feature type="active site" description="Proton donor/acceptor" evidence="9">
    <location>
        <position position="176"/>
    </location>
</feature>
<keyword evidence="13" id="KW-1185">Reference proteome</keyword>
<dbReference type="InterPro" id="IPR038063">
    <property type="entry name" value="Transpep_catalytic_dom"/>
</dbReference>
<dbReference type="FunFam" id="2.40.440.10:FF:000002">
    <property type="entry name" value="L,D-transpeptidase ErfK/SrfK"/>
    <property type="match status" value="1"/>
</dbReference>
<dbReference type="CDD" id="cd00118">
    <property type="entry name" value="LysM"/>
    <property type="match status" value="1"/>
</dbReference>
<evidence type="ECO:0000313" key="12">
    <source>
        <dbReference type="EMBL" id="NIA71446.1"/>
    </source>
</evidence>
<keyword evidence="7 9" id="KW-0573">Peptidoglycan synthesis</keyword>
<dbReference type="PANTHER" id="PTHR30582">
    <property type="entry name" value="L,D-TRANSPEPTIDASE"/>
    <property type="match status" value="1"/>
</dbReference>
<gene>
    <name evidence="12" type="ORF">HBA54_22900</name>
</gene>
<evidence type="ECO:0000256" key="7">
    <source>
        <dbReference type="ARBA" id="ARBA00022984"/>
    </source>
</evidence>
<dbReference type="GO" id="GO:0071972">
    <property type="term" value="F:peptidoglycan L,D-transpeptidase activity"/>
    <property type="evidence" value="ECO:0007669"/>
    <property type="project" value="TreeGrafter"/>
</dbReference>
<evidence type="ECO:0000256" key="6">
    <source>
        <dbReference type="ARBA" id="ARBA00022960"/>
    </source>
</evidence>
<dbReference type="AlphaFoldDB" id="A0A967KHN4"/>
<evidence type="ECO:0000256" key="5">
    <source>
        <dbReference type="ARBA" id="ARBA00022801"/>
    </source>
</evidence>
<keyword evidence="4" id="KW-0808">Transferase</keyword>
<evidence type="ECO:0000313" key="13">
    <source>
        <dbReference type="Proteomes" id="UP000761264"/>
    </source>
</evidence>
<dbReference type="CDD" id="cd16913">
    <property type="entry name" value="YkuD_like"/>
    <property type="match status" value="1"/>
</dbReference>
<evidence type="ECO:0000256" key="9">
    <source>
        <dbReference type="PROSITE-ProRule" id="PRU01373"/>
    </source>
</evidence>
<dbReference type="PROSITE" id="PS52029">
    <property type="entry name" value="LD_TPASE"/>
    <property type="match status" value="1"/>
</dbReference>
<dbReference type="Proteomes" id="UP000761264">
    <property type="component" value="Unassembled WGS sequence"/>
</dbReference>
<comment type="pathway">
    <text evidence="1 9">Cell wall biogenesis; peptidoglycan biosynthesis.</text>
</comment>
<dbReference type="SUPFAM" id="SSF141523">
    <property type="entry name" value="L,D-transpeptidase catalytic domain-like"/>
    <property type="match status" value="1"/>
</dbReference>
<evidence type="ECO:0000256" key="3">
    <source>
        <dbReference type="ARBA" id="ARBA00022676"/>
    </source>
</evidence>
<dbReference type="PANTHER" id="PTHR30582:SF24">
    <property type="entry name" value="L,D-TRANSPEPTIDASE ERFK_SRFK-RELATED"/>
    <property type="match status" value="1"/>
</dbReference>
<keyword evidence="10" id="KW-0732">Signal</keyword>
<dbReference type="InterPro" id="IPR018392">
    <property type="entry name" value="LysM"/>
</dbReference>
<evidence type="ECO:0000259" key="11">
    <source>
        <dbReference type="PROSITE" id="PS52029"/>
    </source>
</evidence>
<feature type="active site" description="Nucleophile" evidence="9">
    <location>
        <position position="192"/>
    </location>
</feature>
<dbReference type="GO" id="GO:0018104">
    <property type="term" value="P:peptidoglycan-protein cross-linking"/>
    <property type="evidence" value="ECO:0007669"/>
    <property type="project" value="TreeGrafter"/>
</dbReference>
<feature type="domain" description="L,D-TPase catalytic" evidence="11">
    <location>
        <begin position="85"/>
        <end position="216"/>
    </location>
</feature>
<organism evidence="12 13">
    <name type="scientific">Pelagibius litoralis</name>
    <dbReference type="NCBI Taxonomy" id="374515"/>
    <lineage>
        <taxon>Bacteria</taxon>
        <taxon>Pseudomonadati</taxon>
        <taxon>Pseudomonadota</taxon>
        <taxon>Alphaproteobacteria</taxon>
        <taxon>Rhodospirillales</taxon>
        <taxon>Rhodovibrionaceae</taxon>
        <taxon>Pelagibius</taxon>
    </lineage>
</organism>
<dbReference type="EMBL" id="JAAQPH010000022">
    <property type="protein sequence ID" value="NIA71446.1"/>
    <property type="molecule type" value="Genomic_DNA"/>
</dbReference>
<protein>
    <submittedName>
        <fullName evidence="12">L,D-transpeptidase family protein</fullName>
    </submittedName>
</protein>
<dbReference type="Gene3D" id="2.40.440.10">
    <property type="entry name" value="L,D-transpeptidase catalytic domain-like"/>
    <property type="match status" value="1"/>
</dbReference>
<proteinExistence type="inferred from homology"/>
<comment type="caution">
    <text evidence="12">The sequence shown here is derived from an EMBL/GenBank/DDBJ whole genome shotgun (WGS) entry which is preliminary data.</text>
</comment>
<keyword evidence="5" id="KW-0378">Hydrolase</keyword>
<feature type="signal peptide" evidence="10">
    <location>
        <begin position="1"/>
        <end position="21"/>
    </location>
</feature>
<dbReference type="GO" id="GO:0016757">
    <property type="term" value="F:glycosyltransferase activity"/>
    <property type="evidence" value="ECO:0007669"/>
    <property type="project" value="UniProtKB-KW"/>
</dbReference>
<sequence>MALIPLAGALTLPWAVSAAHAEAEPASFITHRVSDAETLMDVARQYDLGFVELRAANPAVDPWLPGEGRQVVLPSLHLEPAAERNGIVVNLADQRLYFFAGSRASAVSFPIGTGRAGCETPTGTTHIVSKRRNPTWVPPASIRAARPELPAAIPPGPNNPLGAYALNLGWENYVIHGTNRPEGIGRRVSHGCLRLYPEDIERLFDLVAVGNRVAVLDQPVKLGWIGRQLYLEVHPSQRQADEIERSGRFSPEPLPYLRGMIESYPGADNVNVDWSLVDRVAQERLGLAVRISR</sequence>
<evidence type="ECO:0000256" key="2">
    <source>
        <dbReference type="ARBA" id="ARBA00005992"/>
    </source>
</evidence>
<accession>A0A967KHN4</accession>
<name>A0A967KHN4_9PROT</name>
<feature type="chain" id="PRO_5037631922" evidence="10">
    <location>
        <begin position="22"/>
        <end position="293"/>
    </location>
</feature>
<evidence type="ECO:0000256" key="4">
    <source>
        <dbReference type="ARBA" id="ARBA00022679"/>
    </source>
</evidence>
<evidence type="ECO:0000256" key="8">
    <source>
        <dbReference type="ARBA" id="ARBA00023316"/>
    </source>
</evidence>
<reference evidence="12" key="1">
    <citation type="submission" date="2020-03" db="EMBL/GenBank/DDBJ databases">
        <title>Genome of Pelagibius litoralis DSM 21314T.</title>
        <authorList>
            <person name="Wang G."/>
        </authorList>
    </citation>
    <scope>NUCLEOTIDE SEQUENCE</scope>
    <source>
        <strain evidence="12">DSM 21314</strain>
    </source>
</reference>
<keyword evidence="3" id="KW-0328">Glycosyltransferase</keyword>
<dbReference type="GO" id="GO:0071555">
    <property type="term" value="P:cell wall organization"/>
    <property type="evidence" value="ECO:0007669"/>
    <property type="project" value="UniProtKB-UniRule"/>
</dbReference>
<evidence type="ECO:0000256" key="10">
    <source>
        <dbReference type="SAM" id="SignalP"/>
    </source>
</evidence>
<comment type="similarity">
    <text evidence="2">Belongs to the YkuD family.</text>
</comment>
<evidence type="ECO:0000256" key="1">
    <source>
        <dbReference type="ARBA" id="ARBA00004752"/>
    </source>
</evidence>
<dbReference type="RefSeq" id="WP_167229090.1">
    <property type="nucleotide sequence ID" value="NZ_JAAQPH010000022.1"/>
</dbReference>
<dbReference type="Pfam" id="PF03734">
    <property type="entry name" value="YkuD"/>
    <property type="match status" value="1"/>
</dbReference>